<comment type="caution">
    <text evidence="1">The sequence shown here is derived from an EMBL/GenBank/DDBJ whole genome shotgun (WGS) entry which is preliminary data.</text>
</comment>
<evidence type="ECO:0008006" key="3">
    <source>
        <dbReference type="Google" id="ProtNLM"/>
    </source>
</evidence>
<dbReference type="PROSITE" id="PS51257">
    <property type="entry name" value="PROKAR_LIPOPROTEIN"/>
    <property type="match status" value="1"/>
</dbReference>
<sequence>MKTKFYLFALVLAFASCKSTKVDKNTVVSESETVIVGQFKILNKEKDITKNSKIYFDENKSGAISYKLDESGLMAMKVPKGSHFIKLIYTPYGSANLPIGYANISVPEHSKVYYIGKIEIQTDGNLAKKFQGAIYDRSPRWEMEKKLSIKVESDSEKVKNFYENQFGNTTKFVESLLTIEK</sequence>
<proteinExistence type="predicted"/>
<dbReference type="Proteomes" id="UP001596287">
    <property type="component" value="Unassembled WGS sequence"/>
</dbReference>
<organism evidence="1 2">
    <name type="scientific">Flavobacterium qiangtangense</name>
    <dbReference type="NCBI Taxonomy" id="1442595"/>
    <lineage>
        <taxon>Bacteria</taxon>
        <taxon>Pseudomonadati</taxon>
        <taxon>Bacteroidota</taxon>
        <taxon>Flavobacteriia</taxon>
        <taxon>Flavobacteriales</taxon>
        <taxon>Flavobacteriaceae</taxon>
        <taxon>Flavobacterium</taxon>
    </lineage>
</organism>
<reference evidence="2" key="1">
    <citation type="journal article" date="2019" name="Int. J. Syst. Evol. Microbiol.">
        <title>The Global Catalogue of Microorganisms (GCM) 10K type strain sequencing project: providing services to taxonomists for standard genome sequencing and annotation.</title>
        <authorList>
            <consortium name="The Broad Institute Genomics Platform"/>
            <consortium name="The Broad Institute Genome Sequencing Center for Infectious Disease"/>
            <person name="Wu L."/>
            <person name="Ma J."/>
        </authorList>
    </citation>
    <scope>NUCLEOTIDE SEQUENCE [LARGE SCALE GENOMIC DNA]</scope>
    <source>
        <strain evidence="2">CCUG 49679</strain>
    </source>
</reference>
<accession>A0ABW1PKR5</accession>
<gene>
    <name evidence="1" type="ORF">ACFPVY_05825</name>
</gene>
<dbReference type="EMBL" id="JBHSQB010000005">
    <property type="protein sequence ID" value="MFC6096158.1"/>
    <property type="molecule type" value="Genomic_DNA"/>
</dbReference>
<name>A0ABW1PKR5_9FLAO</name>
<dbReference type="RefSeq" id="WP_379791029.1">
    <property type="nucleotide sequence ID" value="NZ_JBHSQB010000005.1"/>
</dbReference>
<protein>
    <recommendedName>
        <fullName evidence="3">DUF4369 domain-containing protein</fullName>
    </recommendedName>
</protein>
<evidence type="ECO:0000313" key="2">
    <source>
        <dbReference type="Proteomes" id="UP001596287"/>
    </source>
</evidence>
<evidence type="ECO:0000313" key="1">
    <source>
        <dbReference type="EMBL" id="MFC6096158.1"/>
    </source>
</evidence>
<keyword evidence="2" id="KW-1185">Reference proteome</keyword>